<dbReference type="EMBL" id="PVNK01000043">
    <property type="protein sequence ID" value="PRQ04354.1"/>
    <property type="molecule type" value="Genomic_DNA"/>
</dbReference>
<evidence type="ECO:0000313" key="2">
    <source>
        <dbReference type="Proteomes" id="UP000237968"/>
    </source>
</evidence>
<dbReference type="AlphaFoldDB" id="A0A2S9YGX3"/>
<accession>A0A2S9YGX3</accession>
<evidence type="ECO:0000313" key="1">
    <source>
        <dbReference type="EMBL" id="PRQ04354.1"/>
    </source>
</evidence>
<evidence type="ECO:0008006" key="3">
    <source>
        <dbReference type="Google" id="ProtNLM"/>
    </source>
</evidence>
<gene>
    <name evidence="1" type="ORF">ENSA5_08320</name>
</gene>
<keyword evidence="2" id="KW-1185">Reference proteome</keyword>
<dbReference type="Proteomes" id="UP000237968">
    <property type="component" value="Unassembled WGS sequence"/>
</dbReference>
<organism evidence="1 2">
    <name type="scientific">Enhygromyxa salina</name>
    <dbReference type="NCBI Taxonomy" id="215803"/>
    <lineage>
        <taxon>Bacteria</taxon>
        <taxon>Pseudomonadati</taxon>
        <taxon>Myxococcota</taxon>
        <taxon>Polyangia</taxon>
        <taxon>Nannocystales</taxon>
        <taxon>Nannocystaceae</taxon>
        <taxon>Enhygromyxa</taxon>
    </lineage>
</organism>
<comment type="caution">
    <text evidence="1">The sequence shown here is derived from an EMBL/GenBank/DDBJ whole genome shotgun (WGS) entry which is preliminary data.</text>
</comment>
<proteinExistence type="predicted"/>
<reference evidence="1 2" key="1">
    <citation type="submission" date="2018-03" db="EMBL/GenBank/DDBJ databases">
        <title>Draft Genome Sequences of the Obligatory Marine Myxobacteria Enhygromyxa salina SWB005.</title>
        <authorList>
            <person name="Poehlein A."/>
            <person name="Moghaddam J.A."/>
            <person name="Harms H."/>
            <person name="Alanjari M."/>
            <person name="Koenig G.M."/>
            <person name="Daniel R."/>
            <person name="Schaeberle T.F."/>
        </authorList>
    </citation>
    <scope>NUCLEOTIDE SEQUENCE [LARGE SCALE GENOMIC DNA]</scope>
    <source>
        <strain evidence="1 2">SWB005</strain>
    </source>
</reference>
<name>A0A2S9YGX3_9BACT</name>
<sequence>MFEAARDYMIGKYGNKQWDELMHKLPRQTIEVLESPEITQWYAESEMRRFAHVVFETICGEDEYQFQELTRNVALAAIHRFLRMIPDLASGRFVLRNIPTFFGRIRRGVATVRVETDEDGRVLIHYSDYRYCRDRLYRLMALGSCEAAAYAATDKLPAAKVETWDRSSMTLAFTLDE</sequence>
<protein>
    <recommendedName>
        <fullName evidence="3">Heme NO binding protein</fullName>
    </recommendedName>
</protein>